<name>A0AAE3KZB4_9FIRM</name>
<reference evidence="5" key="1">
    <citation type="submission" date="2022-07" db="EMBL/GenBank/DDBJ databases">
        <title>Enhanced cultured diversity of the mouse gut microbiota enables custom-made synthetic communities.</title>
        <authorList>
            <person name="Afrizal A."/>
        </authorList>
    </citation>
    <scope>NUCLEOTIDE SEQUENCE</scope>
    <source>
        <strain evidence="5">DSM 28593</strain>
    </source>
</reference>
<dbReference type="SUPFAM" id="SSF52540">
    <property type="entry name" value="P-loop containing nucleoside triphosphate hydrolases"/>
    <property type="match status" value="1"/>
</dbReference>
<dbReference type="InterPro" id="IPR027417">
    <property type="entry name" value="P-loop_NTPase"/>
</dbReference>
<organism evidence="5 6">
    <name type="scientific">Irregularibacter muris</name>
    <dbReference type="NCBI Taxonomy" id="1796619"/>
    <lineage>
        <taxon>Bacteria</taxon>
        <taxon>Bacillati</taxon>
        <taxon>Bacillota</taxon>
        <taxon>Clostridia</taxon>
        <taxon>Eubacteriales</taxon>
        <taxon>Eubacteriaceae</taxon>
        <taxon>Irregularibacter</taxon>
    </lineage>
</organism>
<dbReference type="CDD" id="cd03293">
    <property type="entry name" value="ABC_NrtD_SsuB_transporters"/>
    <property type="match status" value="1"/>
</dbReference>
<dbReference type="InterPro" id="IPR003439">
    <property type="entry name" value="ABC_transporter-like_ATP-bd"/>
</dbReference>
<evidence type="ECO:0000256" key="2">
    <source>
        <dbReference type="ARBA" id="ARBA00022741"/>
    </source>
</evidence>
<dbReference type="PROSITE" id="PS50893">
    <property type="entry name" value="ABC_TRANSPORTER_2"/>
    <property type="match status" value="1"/>
</dbReference>
<dbReference type="GO" id="GO:0005524">
    <property type="term" value="F:ATP binding"/>
    <property type="evidence" value="ECO:0007669"/>
    <property type="project" value="UniProtKB-KW"/>
</dbReference>
<dbReference type="InterPro" id="IPR003593">
    <property type="entry name" value="AAA+_ATPase"/>
</dbReference>
<keyword evidence="3 5" id="KW-0067">ATP-binding</keyword>
<dbReference type="AlphaFoldDB" id="A0AAE3KZB4"/>
<sequence length="236" mass="27039">MSTMIKIENLSKFYNGIKVLNHINLTIEEGEFVCILGSSGEGKTTLLNLIGGFIKKDGGKITLKDKEVTHPAKECIMIFQEFDQLFPWKTLRDNIEFPLKNAKRKYTQEEIRKQSSTYINMVKLQGFEEYYPHQLSGGMKQRTSIARSLVTMPKVLLMDEPFGSLDGQTKNQLHKTLLDIWKKTKTTIVFITHDVREALILADRIVIMKNGEISKVVHNQDKSVSENKVQEITSFL</sequence>
<evidence type="ECO:0000256" key="1">
    <source>
        <dbReference type="ARBA" id="ARBA00022448"/>
    </source>
</evidence>
<dbReference type="InterPro" id="IPR050093">
    <property type="entry name" value="ABC_SmlMolc_Importer"/>
</dbReference>
<keyword evidence="6" id="KW-1185">Reference proteome</keyword>
<dbReference type="PANTHER" id="PTHR42781:SF8">
    <property type="entry name" value="BICARBONATE TRANSPORT ATP-BINDING PROTEIN CMPC"/>
    <property type="match status" value="1"/>
</dbReference>
<evidence type="ECO:0000313" key="5">
    <source>
        <dbReference type="EMBL" id="MCR1898935.1"/>
    </source>
</evidence>
<feature type="domain" description="ABC transporter" evidence="4">
    <location>
        <begin position="5"/>
        <end position="235"/>
    </location>
</feature>
<keyword evidence="2" id="KW-0547">Nucleotide-binding</keyword>
<protein>
    <submittedName>
        <fullName evidence="5">ABC transporter ATP-binding protein</fullName>
    </submittedName>
</protein>
<dbReference type="EMBL" id="JANKAS010000006">
    <property type="protein sequence ID" value="MCR1898935.1"/>
    <property type="molecule type" value="Genomic_DNA"/>
</dbReference>
<proteinExistence type="predicted"/>
<gene>
    <name evidence="5" type="ORF">NSA47_08055</name>
</gene>
<dbReference type="SMART" id="SM00382">
    <property type="entry name" value="AAA"/>
    <property type="match status" value="1"/>
</dbReference>
<comment type="caution">
    <text evidence="5">The sequence shown here is derived from an EMBL/GenBank/DDBJ whole genome shotgun (WGS) entry which is preliminary data.</text>
</comment>
<evidence type="ECO:0000313" key="6">
    <source>
        <dbReference type="Proteomes" id="UP001205748"/>
    </source>
</evidence>
<evidence type="ECO:0000259" key="4">
    <source>
        <dbReference type="PROSITE" id="PS50893"/>
    </source>
</evidence>
<dbReference type="GO" id="GO:0016887">
    <property type="term" value="F:ATP hydrolysis activity"/>
    <property type="evidence" value="ECO:0007669"/>
    <property type="project" value="InterPro"/>
</dbReference>
<dbReference type="Pfam" id="PF00005">
    <property type="entry name" value="ABC_tran"/>
    <property type="match status" value="1"/>
</dbReference>
<accession>A0AAE3KZB4</accession>
<dbReference type="PANTHER" id="PTHR42781">
    <property type="entry name" value="SPERMIDINE/PUTRESCINE IMPORT ATP-BINDING PROTEIN POTA"/>
    <property type="match status" value="1"/>
</dbReference>
<dbReference type="Proteomes" id="UP001205748">
    <property type="component" value="Unassembled WGS sequence"/>
</dbReference>
<evidence type="ECO:0000256" key="3">
    <source>
        <dbReference type="ARBA" id="ARBA00022840"/>
    </source>
</evidence>
<keyword evidence="1" id="KW-0813">Transport</keyword>
<dbReference type="Gene3D" id="3.40.50.300">
    <property type="entry name" value="P-loop containing nucleotide triphosphate hydrolases"/>
    <property type="match status" value="1"/>
</dbReference>